<evidence type="ECO:0000313" key="4">
    <source>
        <dbReference type="Proteomes" id="UP000268016"/>
    </source>
</evidence>
<name>A0A3N2QYB5_9RHOB</name>
<dbReference type="Gene3D" id="3.40.33.10">
    <property type="entry name" value="CAP"/>
    <property type="match status" value="1"/>
</dbReference>
<dbReference type="Proteomes" id="UP000268016">
    <property type="component" value="Unassembled WGS sequence"/>
</dbReference>
<comment type="caution">
    <text evidence="3">The sequence shown here is derived from an EMBL/GenBank/DDBJ whole genome shotgun (WGS) entry which is preliminary data.</text>
</comment>
<sequence length="158" mass="16009">MRLVLPALIASLALTACAPAPAPGGGAPASAVTAPGRTASALPPELTAARARTGAPPLRRAPVLDAVARRHADWIAATGAYGHRGAGGSRAADRVSAAGYCWGALGENIAYGIPSREAAFAGWLASPAHRRNLLMPGFTDYGLAGAEGYWVMVLARPC</sequence>
<dbReference type="EMBL" id="RDRB01000006">
    <property type="protein sequence ID" value="ROU00187.1"/>
    <property type="molecule type" value="Genomic_DNA"/>
</dbReference>
<dbReference type="RefSeq" id="WP_123642735.1">
    <property type="nucleotide sequence ID" value="NZ_ML119086.1"/>
</dbReference>
<keyword evidence="4" id="KW-1185">Reference proteome</keyword>
<keyword evidence="1" id="KW-0732">Signal</keyword>
<dbReference type="AlphaFoldDB" id="A0A3N2QYB5"/>
<accession>A0A3N2QYB5</accession>
<protein>
    <submittedName>
        <fullName evidence="3">CAP domain-containing protein</fullName>
    </submittedName>
</protein>
<dbReference type="PROSITE" id="PS51257">
    <property type="entry name" value="PROKAR_LIPOPROTEIN"/>
    <property type="match status" value="1"/>
</dbReference>
<dbReference type="Pfam" id="PF00188">
    <property type="entry name" value="CAP"/>
    <property type="match status" value="1"/>
</dbReference>
<evidence type="ECO:0000256" key="1">
    <source>
        <dbReference type="SAM" id="SignalP"/>
    </source>
</evidence>
<dbReference type="PANTHER" id="PTHR31157:SF1">
    <property type="entry name" value="SCP DOMAIN-CONTAINING PROTEIN"/>
    <property type="match status" value="1"/>
</dbReference>
<evidence type="ECO:0000313" key="3">
    <source>
        <dbReference type="EMBL" id="ROU00187.1"/>
    </source>
</evidence>
<proteinExistence type="predicted"/>
<dbReference type="SUPFAM" id="SSF55797">
    <property type="entry name" value="PR-1-like"/>
    <property type="match status" value="1"/>
</dbReference>
<organism evidence="3 4">
    <name type="scientific">Histidinibacterium lentulum</name>
    <dbReference type="NCBI Taxonomy" id="2480588"/>
    <lineage>
        <taxon>Bacteria</taxon>
        <taxon>Pseudomonadati</taxon>
        <taxon>Pseudomonadota</taxon>
        <taxon>Alphaproteobacteria</taxon>
        <taxon>Rhodobacterales</taxon>
        <taxon>Paracoccaceae</taxon>
        <taxon>Histidinibacterium</taxon>
    </lineage>
</organism>
<dbReference type="InterPro" id="IPR014044">
    <property type="entry name" value="CAP_dom"/>
</dbReference>
<dbReference type="PANTHER" id="PTHR31157">
    <property type="entry name" value="SCP DOMAIN-CONTAINING PROTEIN"/>
    <property type="match status" value="1"/>
</dbReference>
<dbReference type="InterPro" id="IPR035940">
    <property type="entry name" value="CAP_sf"/>
</dbReference>
<dbReference type="CDD" id="cd05379">
    <property type="entry name" value="CAP_bacterial"/>
    <property type="match status" value="1"/>
</dbReference>
<feature type="chain" id="PRO_5018088363" evidence="1">
    <location>
        <begin position="23"/>
        <end position="158"/>
    </location>
</feature>
<evidence type="ECO:0000259" key="2">
    <source>
        <dbReference type="Pfam" id="PF00188"/>
    </source>
</evidence>
<gene>
    <name evidence="3" type="ORF">EAT49_12840</name>
</gene>
<reference evidence="3 4" key="1">
    <citation type="submission" date="2018-10" db="EMBL/GenBank/DDBJ databases">
        <title>Histidinibacterium lentulum gen. nov., sp. nov., a marine bacterium from the culture broth of Picochlorum sp. 122.</title>
        <authorList>
            <person name="Wang G."/>
        </authorList>
    </citation>
    <scope>NUCLEOTIDE SEQUENCE [LARGE SCALE GENOMIC DNA]</scope>
    <source>
        <strain evidence="3 4">B17</strain>
    </source>
</reference>
<dbReference type="OrthoDB" id="9811255at2"/>
<feature type="domain" description="SCP" evidence="2">
    <location>
        <begin position="48"/>
        <end position="146"/>
    </location>
</feature>
<feature type="signal peptide" evidence="1">
    <location>
        <begin position="1"/>
        <end position="22"/>
    </location>
</feature>